<organism evidence="2 3">
    <name type="scientific">Aspergillus fumigatus</name>
    <name type="common">Neosartorya fumigata</name>
    <dbReference type="NCBI Taxonomy" id="746128"/>
    <lineage>
        <taxon>Eukaryota</taxon>
        <taxon>Fungi</taxon>
        <taxon>Dikarya</taxon>
        <taxon>Ascomycota</taxon>
        <taxon>Pezizomycotina</taxon>
        <taxon>Eurotiomycetes</taxon>
        <taxon>Eurotiomycetidae</taxon>
        <taxon>Eurotiales</taxon>
        <taxon>Aspergillaceae</taxon>
        <taxon>Aspergillus</taxon>
        <taxon>Aspergillus subgen. Fumigati</taxon>
    </lineage>
</organism>
<sequence>MMADGALTRLLVVRSAPDALAEETTGQSYVNGDALTNSAYAMVIFNHRVFLAGEYVTAEKSKPEIESRLPPRIRPWTCQLSRQDVEGLPSGPVTDLLENPDNGNNSSREVGIFSSW</sequence>
<reference evidence="2" key="1">
    <citation type="submission" date="2021-08" db="EMBL/GenBank/DDBJ databases">
        <title>Global Aspergillus fumigatus from environmental and clinical sources.</title>
        <authorList>
            <person name="Barber A."/>
            <person name="Sae-Ong T."/>
        </authorList>
    </citation>
    <scope>NUCLEOTIDE SEQUENCE</scope>
    <source>
        <strain evidence="2">NRZ-2016-071</strain>
    </source>
</reference>
<dbReference type="EMBL" id="JAIBSC010000118">
    <property type="protein sequence ID" value="KAH1896712.1"/>
    <property type="molecule type" value="Genomic_DNA"/>
</dbReference>
<evidence type="ECO:0000256" key="1">
    <source>
        <dbReference type="SAM" id="MobiDB-lite"/>
    </source>
</evidence>
<name>A0A8H4HJH9_ASPFM</name>
<feature type="region of interest" description="Disordered" evidence="1">
    <location>
        <begin position="84"/>
        <end position="116"/>
    </location>
</feature>
<evidence type="ECO:0000313" key="3">
    <source>
        <dbReference type="Proteomes" id="UP000813423"/>
    </source>
</evidence>
<feature type="compositionally biased region" description="Polar residues" evidence="1">
    <location>
        <begin position="101"/>
        <end position="116"/>
    </location>
</feature>
<dbReference type="Proteomes" id="UP000813423">
    <property type="component" value="Unassembled WGS sequence"/>
</dbReference>
<comment type="caution">
    <text evidence="2">The sequence shown here is derived from an EMBL/GenBank/DDBJ whole genome shotgun (WGS) entry which is preliminary data.</text>
</comment>
<protein>
    <submittedName>
        <fullName evidence="2">Uncharacterized protein</fullName>
    </submittedName>
</protein>
<accession>A0A8H4HJH9</accession>
<evidence type="ECO:0000313" key="2">
    <source>
        <dbReference type="EMBL" id="KAH1896712.1"/>
    </source>
</evidence>
<dbReference type="AlphaFoldDB" id="A0A8H4HJH9"/>
<gene>
    <name evidence="2" type="ORF">KXV57_001147</name>
</gene>
<proteinExistence type="predicted"/>